<evidence type="ECO:0008006" key="3">
    <source>
        <dbReference type="Google" id="ProtNLM"/>
    </source>
</evidence>
<accession>A0ABT9YM40</accession>
<dbReference type="RefSeq" id="WP_306985403.1">
    <property type="nucleotide sequence ID" value="NZ_JAUSUA010000007.1"/>
</dbReference>
<keyword evidence="2" id="KW-1185">Reference proteome</keyword>
<evidence type="ECO:0000313" key="1">
    <source>
        <dbReference type="EMBL" id="MDQ0208942.1"/>
    </source>
</evidence>
<reference evidence="1 2" key="1">
    <citation type="submission" date="2023-07" db="EMBL/GenBank/DDBJ databases">
        <title>Genomic Encyclopedia of Type Strains, Phase IV (KMG-IV): sequencing the most valuable type-strain genomes for metagenomic binning, comparative biology and taxonomic classification.</title>
        <authorList>
            <person name="Goeker M."/>
        </authorList>
    </citation>
    <scope>NUCLEOTIDE SEQUENCE [LARGE SCALE GENOMIC DNA]</scope>
    <source>
        <strain evidence="1 2">DSM 19154</strain>
    </source>
</reference>
<organism evidence="1 2">
    <name type="scientific">Alkalicoccobacillus murimartini</name>
    <dbReference type="NCBI Taxonomy" id="171685"/>
    <lineage>
        <taxon>Bacteria</taxon>
        <taxon>Bacillati</taxon>
        <taxon>Bacillota</taxon>
        <taxon>Bacilli</taxon>
        <taxon>Bacillales</taxon>
        <taxon>Bacillaceae</taxon>
        <taxon>Alkalicoccobacillus</taxon>
    </lineage>
</organism>
<name>A0ABT9YM40_9BACI</name>
<comment type="caution">
    <text evidence="1">The sequence shown here is derived from an EMBL/GenBank/DDBJ whole genome shotgun (WGS) entry which is preliminary data.</text>
</comment>
<proteinExistence type="predicted"/>
<gene>
    <name evidence="1" type="ORF">J2S05_003766</name>
</gene>
<protein>
    <recommendedName>
        <fullName evidence="3">Phage protein</fullName>
    </recommendedName>
</protein>
<dbReference type="Proteomes" id="UP001225034">
    <property type="component" value="Unassembled WGS sequence"/>
</dbReference>
<sequence length="79" mass="8966">MIKIRITGTVFRYDESGTMSIVELTYSTTDPKQQIYANGQIPITTAEFFQASGLDSMSDMVKAKLIERLEETEEEPIEQ</sequence>
<dbReference type="EMBL" id="JAUSUA010000007">
    <property type="protein sequence ID" value="MDQ0208942.1"/>
    <property type="molecule type" value="Genomic_DNA"/>
</dbReference>
<evidence type="ECO:0000313" key="2">
    <source>
        <dbReference type="Proteomes" id="UP001225034"/>
    </source>
</evidence>